<comment type="caution">
    <text evidence="1">The sequence shown here is derived from an EMBL/GenBank/DDBJ whole genome shotgun (WGS) entry which is preliminary data.</text>
</comment>
<dbReference type="RefSeq" id="WP_102295363.1">
    <property type="nucleotide sequence ID" value="NZ_JAAHTI010000003.1"/>
</dbReference>
<accession>A0AA44VX07</accession>
<proteinExistence type="predicted"/>
<protein>
    <submittedName>
        <fullName evidence="1">Glycosyltransferase 52 family protein</fullName>
    </submittedName>
</protein>
<dbReference type="EMBL" id="MCSB01000001">
    <property type="protein sequence ID" value="PME33304.1"/>
    <property type="molecule type" value="Genomic_DNA"/>
</dbReference>
<dbReference type="InterPro" id="IPR012477">
    <property type="entry name" value="Glyco_transf_52"/>
</dbReference>
<organism evidence="1 2">
    <name type="scientific">Vibrio lentus</name>
    <dbReference type="NCBI Taxonomy" id="136468"/>
    <lineage>
        <taxon>Bacteria</taxon>
        <taxon>Pseudomonadati</taxon>
        <taxon>Pseudomonadota</taxon>
        <taxon>Gammaproteobacteria</taxon>
        <taxon>Vibrionales</taxon>
        <taxon>Vibrionaceae</taxon>
        <taxon>Vibrio</taxon>
    </lineage>
</organism>
<sequence>MNLFLVTSPLQYICAVEAREHLRCKNNILVLMNQNGTHGLTQQRKIVNLKDWDHVIEIERGNRSFVFPKVIREVKKLLNTKRLSHFFYAEYNAWWTKLLIRNLPIDKEIYFDDGTLTLLEYQKFILTENEFYRPRLIQDFVVRCNGSKPIGRLAQSENLEIFTMFDLKPSKFTVHKNSLKSLKGKYGHPTLYDENAPIGFIGQGAIGDKNHKSIDEYLSEILKISHNAQRDILYFPHRTEKKPVRDALIKSGKVKYHCSEYPLEIELIDKKIKLSSLIGTFSTVMFSCRLLYPEMPIYSISSSNLDKSFERELKQQMLSNNIKEFIAK</sequence>
<dbReference type="Pfam" id="PF07922">
    <property type="entry name" value="Glyco_transf_52"/>
    <property type="match status" value="1"/>
</dbReference>
<name>A0AA44VX07_9VIBR</name>
<gene>
    <name evidence="1" type="ORF">BCV38_00675</name>
</gene>
<keyword evidence="2" id="KW-1185">Reference proteome</keyword>
<dbReference type="GeneID" id="69650443"/>
<evidence type="ECO:0000313" key="2">
    <source>
        <dbReference type="Proteomes" id="UP000239763"/>
    </source>
</evidence>
<reference evidence="1 2" key="1">
    <citation type="journal article" date="2018" name="Nature">
        <title>A major lineage of non-tailed dsDNA viruses as unrecognized killers of marine bacteria.</title>
        <authorList>
            <person name="Kauffman K.M."/>
            <person name="Hussain F.A."/>
            <person name="Yang J."/>
            <person name="Arevalo P."/>
            <person name="Brown J.M."/>
            <person name="Chang W.K."/>
            <person name="VanInsberghe D."/>
            <person name="Elsherbini J."/>
            <person name="Sharma R.S."/>
            <person name="Cutler M.B."/>
            <person name="Kelly L."/>
            <person name="Polz M.F."/>
        </authorList>
    </citation>
    <scope>NUCLEOTIDE SEQUENCE [LARGE SCALE GENOMIC DNA]</scope>
    <source>
        <strain evidence="1 2">10N.286.55.E1</strain>
    </source>
</reference>
<dbReference type="Proteomes" id="UP000239763">
    <property type="component" value="Unassembled WGS sequence"/>
</dbReference>
<dbReference type="AlphaFoldDB" id="A0AA44VX07"/>
<evidence type="ECO:0000313" key="1">
    <source>
        <dbReference type="EMBL" id="PME33304.1"/>
    </source>
</evidence>